<dbReference type="Proteomes" id="UP000009328">
    <property type="component" value="Unassembled WGS sequence"/>
</dbReference>
<dbReference type="InterPro" id="IPR008659">
    <property type="entry name" value="Kre9/Knh1_C"/>
</dbReference>
<comment type="function">
    <text evidence="1">Involved in cell wall beta(1-&gt;6) glucan synthesis.</text>
</comment>
<dbReference type="InterPro" id="IPR018466">
    <property type="entry name" value="Kre9/Knh1-like_N"/>
</dbReference>
<evidence type="ECO:0000256" key="2">
    <source>
        <dbReference type="ARBA" id="ARBA00006816"/>
    </source>
</evidence>
<feature type="chain" id="PRO_5003836609" evidence="5">
    <location>
        <begin position="18"/>
        <end position="271"/>
    </location>
</feature>
<organism evidence="8 9">
    <name type="scientific">Wickerhamomyces ciferrii (strain ATCC 14091 / BCRC 22168 / CBS 111 / JCM 3599 / NBRC 0793 / NRRL Y-1031 F-60-10)</name>
    <name type="common">Yeast</name>
    <name type="synonym">Pichia ciferrii</name>
    <dbReference type="NCBI Taxonomy" id="1206466"/>
    <lineage>
        <taxon>Eukaryota</taxon>
        <taxon>Fungi</taxon>
        <taxon>Dikarya</taxon>
        <taxon>Ascomycota</taxon>
        <taxon>Saccharomycotina</taxon>
        <taxon>Saccharomycetes</taxon>
        <taxon>Phaffomycetales</taxon>
        <taxon>Wickerhamomycetaceae</taxon>
        <taxon>Wickerhamomyces</taxon>
    </lineage>
</organism>
<dbReference type="GO" id="GO:0031505">
    <property type="term" value="P:fungal-type cell wall organization"/>
    <property type="evidence" value="ECO:0007669"/>
    <property type="project" value="TreeGrafter"/>
</dbReference>
<comment type="similarity">
    <text evidence="2">Belongs to the KRE9/KNH1 family.</text>
</comment>
<evidence type="ECO:0000313" key="8">
    <source>
        <dbReference type="EMBL" id="CCH46933.1"/>
    </source>
</evidence>
<evidence type="ECO:0000256" key="5">
    <source>
        <dbReference type="SAM" id="SignalP"/>
    </source>
</evidence>
<dbReference type="Pfam" id="PF10342">
    <property type="entry name" value="Kre9_KNH"/>
    <property type="match status" value="1"/>
</dbReference>
<evidence type="ECO:0000259" key="7">
    <source>
        <dbReference type="Pfam" id="PF10342"/>
    </source>
</evidence>
<evidence type="ECO:0000256" key="3">
    <source>
        <dbReference type="ARBA" id="ARBA00022729"/>
    </source>
</evidence>
<dbReference type="AlphaFoldDB" id="K0L0H1"/>
<evidence type="ECO:0000256" key="1">
    <source>
        <dbReference type="ARBA" id="ARBA00004010"/>
    </source>
</evidence>
<dbReference type="InterPro" id="IPR045328">
    <property type="entry name" value="Kre9/Knh1"/>
</dbReference>
<dbReference type="GO" id="GO:0042546">
    <property type="term" value="P:cell wall biogenesis"/>
    <property type="evidence" value="ECO:0007669"/>
    <property type="project" value="InterPro"/>
</dbReference>
<keyword evidence="9" id="KW-1185">Reference proteome</keyword>
<feature type="domain" description="Yeast cell wall synthesis Kre9/Knh1 C-terminal" evidence="6">
    <location>
        <begin position="163"/>
        <end position="261"/>
    </location>
</feature>
<dbReference type="GO" id="GO:0006078">
    <property type="term" value="P:(1-&gt;6)-beta-D-glucan biosynthetic process"/>
    <property type="evidence" value="ECO:0007669"/>
    <property type="project" value="InterPro"/>
</dbReference>
<name>K0L0H1_WICCF</name>
<dbReference type="InParanoid" id="K0L0H1"/>
<comment type="caution">
    <text evidence="8">The sequence shown here is derived from an EMBL/GenBank/DDBJ whole genome shotgun (WGS) entry which is preliminary data.</text>
</comment>
<feature type="signal peptide" evidence="5">
    <location>
        <begin position="1"/>
        <end position="17"/>
    </location>
</feature>
<dbReference type="Pfam" id="PF05390">
    <property type="entry name" value="Kre9_KNH1_C"/>
    <property type="match status" value="1"/>
</dbReference>
<accession>K0L0H1</accession>
<feature type="domain" description="Yeast cell wall synthesis Kre9/Knh1-like N-terminal" evidence="7">
    <location>
        <begin position="24"/>
        <end position="126"/>
    </location>
</feature>
<reference evidence="8 9" key="1">
    <citation type="journal article" date="2012" name="Eukaryot. Cell">
        <title>Draft genome sequence of Wickerhamomyces ciferrii NRRL Y-1031 F-60-10.</title>
        <authorList>
            <person name="Schneider J."/>
            <person name="Andrea H."/>
            <person name="Blom J."/>
            <person name="Jaenicke S."/>
            <person name="Ruckert C."/>
            <person name="Schorsch C."/>
            <person name="Szczepanowski R."/>
            <person name="Farwick M."/>
            <person name="Goesmann A."/>
            <person name="Puhler A."/>
            <person name="Schaffer S."/>
            <person name="Tauch A."/>
            <person name="Kohler T."/>
            <person name="Brinkrolf K."/>
        </authorList>
    </citation>
    <scope>NUCLEOTIDE SEQUENCE [LARGE SCALE GENOMIC DNA]</scope>
    <source>
        <strain evidence="9">ATCC 14091 / BCRC 22168 / CBS 111 / JCM 3599 / NBRC 0793 / NRRL Y-1031 F-60-10</strain>
    </source>
</reference>
<dbReference type="FunCoup" id="K0L0H1">
    <property type="interactions" value="55"/>
</dbReference>
<dbReference type="EMBL" id="CAIF01000287">
    <property type="protein sequence ID" value="CCH46933.1"/>
    <property type="molecule type" value="Genomic_DNA"/>
</dbReference>
<dbReference type="PANTHER" id="PTHR28154:SF1">
    <property type="entry name" value="CELL WALL SYNTHESIS PROTEIN KNH1-RELATED"/>
    <property type="match status" value="1"/>
</dbReference>
<dbReference type="eggNOG" id="ENOG502S28F">
    <property type="taxonomic scope" value="Eukaryota"/>
</dbReference>
<feature type="region of interest" description="Disordered" evidence="4">
    <location>
        <begin position="131"/>
        <end position="160"/>
    </location>
</feature>
<feature type="compositionally biased region" description="Polar residues" evidence="4">
    <location>
        <begin position="143"/>
        <end position="160"/>
    </location>
</feature>
<sequence>MLFLYYTFLIFISSVIADVSISSPSAGKSYAVSGSTVSVEVEWTESNAEPTLDDIESMSFVICTGPNSDINGLQTIKKATSDELSDKKITLSIPADVGASGSYYIQIYSTTKDDGYTINYSQRFKLTGMTGTEKASGSGDPPSGQTSVGGDSTSSTLSPEEMSKSFSVAYTSQTGPTRYAPMQTQPGTTVTKSTWSRKFQTSAVSYFSSIKPSPSVLSTITPGWDYTISSVINQASVASDPSAVGWYNPKSKLKSATLSSNPNRASSSSSK</sequence>
<dbReference type="HOGENOM" id="CLU_063732_1_0_1"/>
<dbReference type="GO" id="GO:0005576">
    <property type="term" value="C:extracellular region"/>
    <property type="evidence" value="ECO:0007669"/>
    <property type="project" value="TreeGrafter"/>
</dbReference>
<evidence type="ECO:0000256" key="4">
    <source>
        <dbReference type="SAM" id="MobiDB-lite"/>
    </source>
</evidence>
<dbReference type="PANTHER" id="PTHR28154">
    <property type="entry name" value="CELL WALL SYNTHESIS PROTEIN KNH1-RELATED"/>
    <property type="match status" value="1"/>
</dbReference>
<keyword evidence="3 5" id="KW-0732">Signal</keyword>
<dbReference type="STRING" id="1206466.K0L0H1"/>
<evidence type="ECO:0000259" key="6">
    <source>
        <dbReference type="Pfam" id="PF05390"/>
    </source>
</evidence>
<gene>
    <name evidence="8" type="ORF">BN7_6539</name>
</gene>
<proteinExistence type="inferred from homology"/>
<evidence type="ECO:0000313" key="9">
    <source>
        <dbReference type="Proteomes" id="UP000009328"/>
    </source>
</evidence>
<protein>
    <submittedName>
        <fullName evidence="8">Cell wall synthesis protein</fullName>
    </submittedName>
</protein>